<protein>
    <submittedName>
        <fullName evidence="3">Nuclear transport factor 2 family protein</fullName>
    </submittedName>
</protein>
<dbReference type="OrthoDB" id="5956292at2"/>
<organism evidence="3 4">
    <name type="scientific">Lysobacter silvisoli</name>
    <dbReference type="NCBI Taxonomy" id="2293254"/>
    <lineage>
        <taxon>Bacteria</taxon>
        <taxon>Pseudomonadati</taxon>
        <taxon>Pseudomonadota</taxon>
        <taxon>Gammaproteobacteria</taxon>
        <taxon>Lysobacterales</taxon>
        <taxon>Lysobacteraceae</taxon>
        <taxon>Lysobacter</taxon>
    </lineage>
</organism>
<dbReference type="InterPro" id="IPR032710">
    <property type="entry name" value="NTF2-like_dom_sf"/>
</dbReference>
<accession>A0A371K3T0</accession>
<proteinExistence type="predicted"/>
<evidence type="ECO:0000313" key="4">
    <source>
        <dbReference type="Proteomes" id="UP000264492"/>
    </source>
</evidence>
<keyword evidence="1" id="KW-0732">Signal</keyword>
<evidence type="ECO:0000256" key="1">
    <source>
        <dbReference type="SAM" id="SignalP"/>
    </source>
</evidence>
<dbReference type="RefSeq" id="WP_115858021.1">
    <property type="nucleotide sequence ID" value="NZ_QTSU01000001.1"/>
</dbReference>
<evidence type="ECO:0000313" key="3">
    <source>
        <dbReference type="EMBL" id="RDZ28581.1"/>
    </source>
</evidence>
<dbReference type="AlphaFoldDB" id="A0A371K3T0"/>
<dbReference type="Gene3D" id="3.10.450.50">
    <property type="match status" value="1"/>
</dbReference>
<feature type="domain" description="DUF4440" evidence="2">
    <location>
        <begin position="29"/>
        <end position="136"/>
    </location>
</feature>
<reference evidence="3 4" key="1">
    <citation type="submission" date="2018-08" db="EMBL/GenBank/DDBJ databases">
        <title>Lysobacter sp. zong2l5, whole genome shotgun sequence.</title>
        <authorList>
            <person name="Zhang X."/>
            <person name="Feng G."/>
            <person name="Zhu H."/>
        </authorList>
    </citation>
    <scope>NUCLEOTIDE SEQUENCE [LARGE SCALE GENOMIC DNA]</scope>
    <source>
        <strain evidence="4">zong2l5</strain>
    </source>
</reference>
<feature type="chain" id="PRO_5016868780" evidence="1">
    <location>
        <begin position="20"/>
        <end position="149"/>
    </location>
</feature>
<comment type="caution">
    <text evidence="3">The sequence shown here is derived from an EMBL/GenBank/DDBJ whole genome shotgun (WGS) entry which is preliminary data.</text>
</comment>
<dbReference type="EMBL" id="QTSU01000001">
    <property type="protein sequence ID" value="RDZ28581.1"/>
    <property type="molecule type" value="Genomic_DNA"/>
</dbReference>
<dbReference type="SUPFAM" id="SSF54427">
    <property type="entry name" value="NTF2-like"/>
    <property type="match status" value="1"/>
</dbReference>
<keyword evidence="4" id="KW-1185">Reference proteome</keyword>
<dbReference type="InterPro" id="IPR027843">
    <property type="entry name" value="DUF4440"/>
</dbReference>
<dbReference type="Pfam" id="PF14534">
    <property type="entry name" value="DUF4440"/>
    <property type="match status" value="1"/>
</dbReference>
<name>A0A371K3T0_9GAMM</name>
<sequence length="149" mass="16333">MRSIWLLPLCLAVSAPVAAADRSADERAILQAEREICAAYEREDADWIGRHLDPRFTLTASNGKITTRDDEVAELASGTAQYEVFRNHGTQLRFYGDDTAIALGVTEVKGVFGGQAFAADFQFTDTYVRTPKGWVMVASHASKLPPKSP</sequence>
<gene>
    <name evidence="3" type="ORF">DX914_05495</name>
</gene>
<evidence type="ECO:0000259" key="2">
    <source>
        <dbReference type="Pfam" id="PF14534"/>
    </source>
</evidence>
<feature type="signal peptide" evidence="1">
    <location>
        <begin position="1"/>
        <end position="19"/>
    </location>
</feature>
<dbReference type="Proteomes" id="UP000264492">
    <property type="component" value="Unassembled WGS sequence"/>
</dbReference>